<sequence>MSLLPGRLHPQPARFYSLLGERFCKHVFTNWDETATAIMAYLFDDLYQLDKYQGLVDNQKLEGGSEVAVDILEWPRDSSEPSDLLWKSITVDQLPSLRLASLRIILAPLDEPNARTLKVLTSLYRQFNVPPCFLTERTQGVTHSFGVREDDSASYSSWFHYLFKNVHVQRDGDDVPRIVSPLSNPLSQSDLSWNKAGFFLHQSGPGGLVTLICFGPGKPLVRRLERLVSHAKWRDAVVDPYSLFVVVLNELFLQMDGLVWGLSSVFGAMEYNALHDLSSTPDFVGLHNVAKHIVYMKEGIDAALATHQSMLQNHEQRYQIKSSKTPEPIPKATHSALQHQGELFRSISIRLTSLDRRMQNIINLSFNLVTQQDSRIMKNDNSSMKTIAGVTLLFLPVTTIATVFSTPFFSLPDDGSATPRFHVAPWFWVFWAITVPVTIVVCVGGFLYHRSDRRKGWTTRARSRREEYKTA</sequence>
<accession>A0A8H7AIZ2</accession>
<dbReference type="Gene3D" id="1.20.58.340">
    <property type="entry name" value="Magnesium transport protein CorA, transmembrane region"/>
    <property type="match status" value="1"/>
</dbReference>
<dbReference type="GO" id="GO:0016020">
    <property type="term" value="C:membrane"/>
    <property type="evidence" value="ECO:0007669"/>
    <property type="project" value="InterPro"/>
</dbReference>
<feature type="transmembrane region" description="Helical" evidence="1">
    <location>
        <begin position="387"/>
        <end position="406"/>
    </location>
</feature>
<feature type="transmembrane region" description="Helical" evidence="1">
    <location>
        <begin position="426"/>
        <end position="448"/>
    </location>
</feature>
<keyword evidence="1" id="KW-1133">Transmembrane helix</keyword>
<organism evidence="2 3">
    <name type="scientific">Endocarpon pusillum</name>
    <dbReference type="NCBI Taxonomy" id="364733"/>
    <lineage>
        <taxon>Eukaryota</taxon>
        <taxon>Fungi</taxon>
        <taxon>Dikarya</taxon>
        <taxon>Ascomycota</taxon>
        <taxon>Pezizomycotina</taxon>
        <taxon>Eurotiomycetes</taxon>
        <taxon>Chaetothyriomycetidae</taxon>
        <taxon>Verrucariales</taxon>
        <taxon>Verrucariaceae</taxon>
        <taxon>Endocarpon</taxon>
    </lineage>
</organism>
<gene>
    <name evidence="2" type="ORF">GJ744_009940</name>
</gene>
<evidence type="ECO:0000313" key="2">
    <source>
        <dbReference type="EMBL" id="KAF7507906.1"/>
    </source>
</evidence>
<dbReference type="InterPro" id="IPR002523">
    <property type="entry name" value="MgTranspt_CorA/ZnTranspt_ZntB"/>
</dbReference>
<proteinExistence type="predicted"/>
<dbReference type="Pfam" id="PF01544">
    <property type="entry name" value="CorA"/>
    <property type="match status" value="1"/>
</dbReference>
<dbReference type="Proteomes" id="UP000606974">
    <property type="component" value="Unassembled WGS sequence"/>
</dbReference>
<comment type="caution">
    <text evidence="2">The sequence shown here is derived from an EMBL/GenBank/DDBJ whole genome shotgun (WGS) entry which is preliminary data.</text>
</comment>
<evidence type="ECO:0000313" key="3">
    <source>
        <dbReference type="Proteomes" id="UP000606974"/>
    </source>
</evidence>
<reference evidence="2" key="1">
    <citation type="submission" date="2020-02" db="EMBL/GenBank/DDBJ databases">
        <authorList>
            <person name="Palmer J.M."/>
        </authorList>
    </citation>
    <scope>NUCLEOTIDE SEQUENCE</scope>
    <source>
        <strain evidence="2">EPUS1.4</strain>
        <tissue evidence="2">Thallus</tissue>
    </source>
</reference>
<name>A0A8H7AIZ2_9EURO</name>
<evidence type="ECO:0000256" key="1">
    <source>
        <dbReference type="SAM" id="Phobius"/>
    </source>
</evidence>
<dbReference type="GO" id="GO:0046873">
    <property type="term" value="F:metal ion transmembrane transporter activity"/>
    <property type="evidence" value="ECO:0007669"/>
    <property type="project" value="InterPro"/>
</dbReference>
<protein>
    <submittedName>
        <fullName evidence="2">Uncharacterized protein</fullName>
    </submittedName>
</protein>
<dbReference type="EMBL" id="JAACFV010000061">
    <property type="protein sequence ID" value="KAF7507906.1"/>
    <property type="molecule type" value="Genomic_DNA"/>
</dbReference>
<keyword evidence="1" id="KW-0472">Membrane</keyword>
<dbReference type="AlphaFoldDB" id="A0A8H7AIZ2"/>
<keyword evidence="1" id="KW-0812">Transmembrane</keyword>
<keyword evidence="3" id="KW-1185">Reference proteome</keyword>
<dbReference type="OrthoDB" id="1046782at2759"/>